<evidence type="ECO:0000259" key="2">
    <source>
        <dbReference type="Pfam" id="PF01261"/>
    </source>
</evidence>
<dbReference type="GO" id="GO:0016853">
    <property type="term" value="F:isomerase activity"/>
    <property type="evidence" value="ECO:0007669"/>
    <property type="project" value="UniProtKB-KW"/>
</dbReference>
<organism evidence="3 4">
    <name type="scientific">Microbacterium murale</name>
    <dbReference type="NCBI Taxonomy" id="1081040"/>
    <lineage>
        <taxon>Bacteria</taxon>
        <taxon>Bacillati</taxon>
        <taxon>Actinomycetota</taxon>
        <taxon>Actinomycetes</taxon>
        <taxon>Micrococcales</taxon>
        <taxon>Microbacteriaceae</taxon>
        <taxon>Microbacterium</taxon>
    </lineage>
</organism>
<sequence length="255" mass="27341">MTTVGIIAPRAVAQIAQGHGVDYVEPTIVGNVVLIGEDGVLRLNPEFEGERYPSFAILLPGDVRVSDPTFDFERVRDYFTQVFAVLAGVAEPGAKIVFGSGGARRIPEGVDRDAAERRFAESLVEARDAAAVHGFRVMLEPLHQGETNLIHTLGEAAAFLDAHGIEEVPLVADLFHIEVEGESLSTVTEHIDRIGHAHIADAGRLWLGSGDGSWREFVATLRAAGFTGPVSLECNWGDDVQAEVAASIAALRELP</sequence>
<dbReference type="PANTHER" id="PTHR12110">
    <property type="entry name" value="HYDROXYPYRUVATE ISOMERASE"/>
    <property type="match status" value="1"/>
</dbReference>
<comment type="caution">
    <text evidence="3">The sequence shown here is derived from an EMBL/GenBank/DDBJ whole genome shotgun (WGS) entry which is preliminary data.</text>
</comment>
<dbReference type="EC" id="5.1.3.31" evidence="3"/>
<keyword evidence="3" id="KW-0413">Isomerase</keyword>
<accession>A0ABU0PA46</accession>
<dbReference type="RefSeq" id="WP_307361689.1">
    <property type="nucleotide sequence ID" value="NZ_JAUSXK010000001.1"/>
</dbReference>
<evidence type="ECO:0000256" key="1">
    <source>
        <dbReference type="ARBA" id="ARBA00023277"/>
    </source>
</evidence>
<dbReference type="Gene3D" id="3.20.20.150">
    <property type="entry name" value="Divalent-metal-dependent TIM barrel enzymes"/>
    <property type="match status" value="1"/>
</dbReference>
<keyword evidence="1" id="KW-0119">Carbohydrate metabolism</keyword>
<dbReference type="Pfam" id="PF01261">
    <property type="entry name" value="AP_endonuc_2"/>
    <property type="match status" value="1"/>
</dbReference>
<dbReference type="InterPro" id="IPR050312">
    <property type="entry name" value="IolE/XylAMocC-like"/>
</dbReference>
<dbReference type="PANTHER" id="PTHR12110:SF21">
    <property type="entry name" value="XYLOSE ISOMERASE-LIKE TIM BARREL DOMAIN-CONTAINING PROTEIN"/>
    <property type="match status" value="1"/>
</dbReference>
<feature type="domain" description="Xylose isomerase-like TIM barrel" evidence="2">
    <location>
        <begin position="90"/>
        <end position="253"/>
    </location>
</feature>
<dbReference type="InterPro" id="IPR036237">
    <property type="entry name" value="Xyl_isomerase-like_sf"/>
</dbReference>
<dbReference type="EC" id="5.1.3.30" evidence="3"/>
<dbReference type="InterPro" id="IPR013022">
    <property type="entry name" value="Xyl_isomerase-like_TIM-brl"/>
</dbReference>
<keyword evidence="4" id="KW-1185">Reference proteome</keyword>
<dbReference type="EMBL" id="JAUSXK010000001">
    <property type="protein sequence ID" value="MDQ0644205.1"/>
    <property type="molecule type" value="Genomic_DNA"/>
</dbReference>
<name>A0ABU0PA46_9MICO</name>
<gene>
    <name evidence="3" type="ORF">QFZ46_002365</name>
</gene>
<evidence type="ECO:0000313" key="4">
    <source>
        <dbReference type="Proteomes" id="UP001239085"/>
    </source>
</evidence>
<reference evidence="3 4" key="1">
    <citation type="submission" date="2023-07" db="EMBL/GenBank/DDBJ databases">
        <title>Comparative genomics of wheat-associated soil bacteria to identify genetic determinants of phenazine resistance.</title>
        <authorList>
            <person name="Mouncey N."/>
        </authorList>
    </citation>
    <scope>NUCLEOTIDE SEQUENCE [LARGE SCALE GENOMIC DNA]</scope>
    <source>
        <strain evidence="3 4">W2I7</strain>
    </source>
</reference>
<dbReference type="Proteomes" id="UP001239085">
    <property type="component" value="Unassembled WGS sequence"/>
</dbReference>
<proteinExistence type="predicted"/>
<evidence type="ECO:0000313" key="3">
    <source>
        <dbReference type="EMBL" id="MDQ0644205.1"/>
    </source>
</evidence>
<protein>
    <submittedName>
        <fullName evidence="3">D-psicose/D-tagatose/L-ribulose 3-epimerase</fullName>
        <ecNumber evidence="3">5.1.3.30</ecNumber>
        <ecNumber evidence="3">5.1.3.31</ecNumber>
    </submittedName>
</protein>
<dbReference type="SUPFAM" id="SSF51658">
    <property type="entry name" value="Xylose isomerase-like"/>
    <property type="match status" value="1"/>
</dbReference>